<dbReference type="RefSeq" id="WP_425309198.1">
    <property type="nucleotide sequence ID" value="NZ_CP154795.1"/>
</dbReference>
<dbReference type="Proteomes" id="UP001442841">
    <property type="component" value="Chromosome"/>
</dbReference>
<dbReference type="EMBL" id="CP154795">
    <property type="protein sequence ID" value="XAN07740.1"/>
    <property type="molecule type" value="Genomic_DNA"/>
</dbReference>
<feature type="compositionally biased region" description="Acidic residues" evidence="1">
    <location>
        <begin position="24"/>
        <end position="38"/>
    </location>
</feature>
<protein>
    <submittedName>
        <fullName evidence="2">Uncharacterized protein</fullName>
    </submittedName>
</protein>
<name>A0ABZ3FPW7_9ACTN</name>
<evidence type="ECO:0000313" key="2">
    <source>
        <dbReference type="EMBL" id="XAN07740.1"/>
    </source>
</evidence>
<evidence type="ECO:0000313" key="3">
    <source>
        <dbReference type="Proteomes" id="UP001442841"/>
    </source>
</evidence>
<sequence length="52" mass="5692">MTENTEATPLQPDPDSPAGVDIGEGQENEIAEEYLDNTDDAREKILEGDDNE</sequence>
<reference evidence="2 3" key="1">
    <citation type="submission" date="2024-04" db="EMBL/GenBank/DDBJ databases">
        <title>Isolation of an actinomycete strain from pig manure.</title>
        <authorList>
            <person name="Gong T."/>
            <person name="Yu Z."/>
            <person name="An M."/>
            <person name="Wei C."/>
            <person name="Yang W."/>
            <person name="Liu L."/>
        </authorList>
    </citation>
    <scope>NUCLEOTIDE SEQUENCE [LARGE SCALE GENOMIC DNA]</scope>
    <source>
        <strain evidence="2 3">ZF39</strain>
    </source>
</reference>
<evidence type="ECO:0000256" key="1">
    <source>
        <dbReference type="SAM" id="MobiDB-lite"/>
    </source>
</evidence>
<accession>A0ABZ3FPW7</accession>
<feature type="region of interest" description="Disordered" evidence="1">
    <location>
        <begin position="1"/>
        <end position="52"/>
    </location>
</feature>
<organism evidence="2 3">
    <name type="scientific">Ammonicoccus fulvus</name>
    <dbReference type="NCBI Taxonomy" id="3138240"/>
    <lineage>
        <taxon>Bacteria</taxon>
        <taxon>Bacillati</taxon>
        <taxon>Actinomycetota</taxon>
        <taxon>Actinomycetes</taxon>
        <taxon>Propionibacteriales</taxon>
        <taxon>Propionibacteriaceae</taxon>
        <taxon>Ammonicoccus</taxon>
    </lineage>
</organism>
<feature type="compositionally biased region" description="Basic and acidic residues" evidence="1">
    <location>
        <begin position="39"/>
        <end position="52"/>
    </location>
</feature>
<keyword evidence="3" id="KW-1185">Reference proteome</keyword>
<proteinExistence type="predicted"/>
<gene>
    <name evidence="2" type="ORF">AADG42_10645</name>
</gene>